<reference evidence="1" key="1">
    <citation type="submission" date="2024-12" db="EMBL/GenBank/DDBJ databases">
        <authorList>
            <person name="Wu N."/>
        </authorList>
    </citation>
    <scope>NUCLEOTIDE SEQUENCE</scope>
    <source>
        <strain evidence="1">P15</strain>
    </source>
</reference>
<dbReference type="EC" id="1.1.1.-" evidence="1"/>
<name>A0ACC7P3Z5_9BACL</name>
<evidence type="ECO:0000313" key="2">
    <source>
        <dbReference type="Proteomes" id="UP001631969"/>
    </source>
</evidence>
<gene>
    <name evidence="1" type="ORF">ACI1P1_20430</name>
</gene>
<keyword evidence="1" id="KW-0560">Oxidoreductase</keyword>
<sequence length="413" mass="44741">MKVAVFGLGFVGLTTALGFADKGFEVRGYDTNTQRCAEISRGHLPFFEPGLDEALARHIGKTFLVADSALEAVEASDVCFVCVGTPGLPNGSADLTSLLACIDSVSESIPDQCVLIVKSTVPPGTVTEQITPYVRTKGLKNPVAVNPEFLREGMCWEDFMHPDRVVCGVSDDAAEDVLLQLYAPFHAPVHLVEPNTAEFIKYLSNSLLATMISYSNEMSLLADAVGSIDTARAFHILHEDKRLAGAGINSYIYPGCGYGGYCLPKDTAALAAVAQNKGIEPRILNGVISLNEEMPERTAEKIARAVNSKDSKIGILGLSFKPGSDDVRDSPAAKIISALIKAGYDDLYVYDPIATEEFRRMHRLPIYYAASAREVCEACDTVALVTAWAEFGSINKEFPETRFIDCRYFLGKA</sequence>
<keyword evidence="2" id="KW-1185">Reference proteome</keyword>
<organism evidence="1 2">
    <name type="scientific">Paenibacillus mesotrionivorans</name>
    <dbReference type="NCBI Taxonomy" id="3160968"/>
    <lineage>
        <taxon>Bacteria</taxon>
        <taxon>Bacillati</taxon>
        <taxon>Bacillota</taxon>
        <taxon>Bacilli</taxon>
        <taxon>Bacillales</taxon>
        <taxon>Paenibacillaceae</taxon>
        <taxon>Paenibacillus</taxon>
    </lineage>
</organism>
<dbReference type="EMBL" id="JBJURJ010000014">
    <property type="protein sequence ID" value="MFM9330661.1"/>
    <property type="molecule type" value="Genomic_DNA"/>
</dbReference>
<proteinExistence type="predicted"/>
<accession>A0ACC7P3Z5</accession>
<protein>
    <submittedName>
        <fullName evidence="1">UDP-glucose dehydrogenase family protein</fullName>
        <ecNumber evidence="1">1.1.1.-</ecNumber>
    </submittedName>
</protein>
<comment type="caution">
    <text evidence="1">The sequence shown here is derived from an EMBL/GenBank/DDBJ whole genome shotgun (WGS) entry which is preliminary data.</text>
</comment>
<evidence type="ECO:0000313" key="1">
    <source>
        <dbReference type="EMBL" id="MFM9330661.1"/>
    </source>
</evidence>
<dbReference type="Proteomes" id="UP001631969">
    <property type="component" value="Unassembled WGS sequence"/>
</dbReference>